<evidence type="ECO:0000256" key="4">
    <source>
        <dbReference type="ARBA" id="ARBA00022676"/>
    </source>
</evidence>
<comment type="subcellular location">
    <subcellularLocation>
        <location evidence="1 13">Golgi apparatus membrane</location>
        <topology evidence="1 13">Single-pass type II membrane protein</topology>
    </subcellularLocation>
</comment>
<dbReference type="UniPathway" id="UPA00378"/>
<sequence>MRKDFERIGGPAVYGLRRWKKDWLPLLSTIASDRAVWKRLTLAGVPRTAYFGVVTCFINHVRLFVAPNRTIWKGYDVSWEAPEPAFDILTL</sequence>
<evidence type="ECO:0000313" key="15">
    <source>
        <dbReference type="Proteomes" id="UP000038040"/>
    </source>
</evidence>
<keyword evidence="12 13" id="KW-0464">Manganese</keyword>
<name>A0A0N4ULR5_DRAME</name>
<reference evidence="14 16" key="2">
    <citation type="submission" date="2018-11" db="EMBL/GenBank/DDBJ databases">
        <authorList>
            <consortium name="Pathogen Informatics"/>
        </authorList>
    </citation>
    <scope>NUCLEOTIDE SEQUENCE [LARGE SCALE GENOMIC DNA]</scope>
</reference>
<evidence type="ECO:0000256" key="1">
    <source>
        <dbReference type="ARBA" id="ARBA00004323"/>
    </source>
</evidence>
<comment type="similarity">
    <text evidence="3 13">Belongs to the glycosyltransferase 13 family.</text>
</comment>
<evidence type="ECO:0000313" key="17">
    <source>
        <dbReference type="WBParaSite" id="DME_0000875201-mRNA-1"/>
    </source>
</evidence>
<keyword evidence="7 13" id="KW-0479">Metal-binding</keyword>
<evidence type="ECO:0000256" key="5">
    <source>
        <dbReference type="ARBA" id="ARBA00022679"/>
    </source>
</evidence>
<dbReference type="InterPro" id="IPR004139">
    <property type="entry name" value="Glyco_trans_13"/>
</dbReference>
<comment type="cofactor">
    <cofactor evidence="13">
        <name>Mn(2+)</name>
        <dbReference type="ChEBI" id="CHEBI:29035"/>
    </cofactor>
    <text evidence="13">The cofactor is mostly bound to the substrate.</text>
</comment>
<dbReference type="OrthoDB" id="440755at2759"/>
<dbReference type="STRING" id="318479.A0A0N4ULR5"/>
<comment type="pathway">
    <text evidence="2 13">Protein modification; protein glycosylation.</text>
</comment>
<keyword evidence="9" id="KW-1133">Transmembrane helix</keyword>
<dbReference type="InterPro" id="IPR029044">
    <property type="entry name" value="Nucleotide-diphossugar_trans"/>
</dbReference>
<accession>A0A0N4ULR5</accession>
<dbReference type="SUPFAM" id="SSF53448">
    <property type="entry name" value="Nucleotide-diphospho-sugar transferases"/>
    <property type="match status" value="1"/>
</dbReference>
<evidence type="ECO:0000256" key="9">
    <source>
        <dbReference type="ARBA" id="ARBA00022989"/>
    </source>
</evidence>
<evidence type="ECO:0000256" key="6">
    <source>
        <dbReference type="ARBA" id="ARBA00022692"/>
    </source>
</evidence>
<keyword evidence="11" id="KW-0472">Membrane</keyword>
<evidence type="ECO:0000313" key="16">
    <source>
        <dbReference type="Proteomes" id="UP000274756"/>
    </source>
</evidence>
<evidence type="ECO:0000256" key="2">
    <source>
        <dbReference type="ARBA" id="ARBA00004922"/>
    </source>
</evidence>
<dbReference type="GO" id="GO:0003827">
    <property type="term" value="F:alpha-1,3-mannosylglycoprotein 2-beta-N-acetylglucosaminyltransferase activity"/>
    <property type="evidence" value="ECO:0007669"/>
    <property type="project" value="UniProtKB-UniRule"/>
</dbReference>
<dbReference type="Proteomes" id="UP000274756">
    <property type="component" value="Unassembled WGS sequence"/>
</dbReference>
<proteinExistence type="inferred from homology"/>
<keyword evidence="4 13" id="KW-0328">Glycosyltransferase</keyword>
<dbReference type="Proteomes" id="UP000038040">
    <property type="component" value="Unplaced"/>
</dbReference>
<evidence type="ECO:0000256" key="12">
    <source>
        <dbReference type="ARBA" id="ARBA00023211"/>
    </source>
</evidence>
<keyword evidence="16" id="KW-1185">Reference proteome</keyword>
<dbReference type="Pfam" id="PF03071">
    <property type="entry name" value="GNT-I"/>
    <property type="match status" value="1"/>
</dbReference>
<organism evidence="15 17">
    <name type="scientific">Dracunculus medinensis</name>
    <name type="common">Guinea worm</name>
    <dbReference type="NCBI Taxonomy" id="318479"/>
    <lineage>
        <taxon>Eukaryota</taxon>
        <taxon>Metazoa</taxon>
        <taxon>Ecdysozoa</taxon>
        <taxon>Nematoda</taxon>
        <taxon>Chromadorea</taxon>
        <taxon>Rhabditida</taxon>
        <taxon>Spirurina</taxon>
        <taxon>Dracunculoidea</taxon>
        <taxon>Dracunculidae</taxon>
        <taxon>Dracunculus</taxon>
    </lineage>
</organism>
<dbReference type="AlphaFoldDB" id="A0A0N4ULR5"/>
<reference evidence="17" key="1">
    <citation type="submission" date="2017-02" db="UniProtKB">
        <authorList>
            <consortium name="WormBaseParasite"/>
        </authorList>
    </citation>
    <scope>IDENTIFICATION</scope>
</reference>
<evidence type="ECO:0000256" key="7">
    <source>
        <dbReference type="ARBA" id="ARBA00022723"/>
    </source>
</evidence>
<evidence type="ECO:0000256" key="10">
    <source>
        <dbReference type="ARBA" id="ARBA00023034"/>
    </source>
</evidence>
<evidence type="ECO:0000256" key="8">
    <source>
        <dbReference type="ARBA" id="ARBA00022968"/>
    </source>
</evidence>
<dbReference type="Gene3D" id="3.10.180.20">
    <property type="entry name" value="N-Acetylglucosaminyltransferase I, Domain 2"/>
    <property type="match status" value="1"/>
</dbReference>
<dbReference type="EMBL" id="UYYG01000072">
    <property type="protein sequence ID" value="VDN52670.1"/>
    <property type="molecule type" value="Genomic_DNA"/>
</dbReference>
<protein>
    <recommendedName>
        <fullName evidence="13">Alpha-1,3-mannosyl-glycoprotein 2-beta-N-acetylglucosaminyltransferase</fullName>
        <shortName evidence="13">GNT-I</shortName>
        <shortName evidence="13">GlcNAc-T I</shortName>
        <ecNumber evidence="13">2.4.1.101</ecNumber>
    </recommendedName>
    <alternativeName>
        <fullName evidence="13">N-glycosyl-oligosaccharide-glycoprotein N-acetylglucosaminyltransferase I</fullName>
    </alternativeName>
</protein>
<evidence type="ECO:0000313" key="14">
    <source>
        <dbReference type="EMBL" id="VDN52670.1"/>
    </source>
</evidence>
<evidence type="ECO:0000256" key="11">
    <source>
        <dbReference type="ARBA" id="ARBA00023136"/>
    </source>
</evidence>
<evidence type="ECO:0000256" key="3">
    <source>
        <dbReference type="ARBA" id="ARBA00006492"/>
    </source>
</evidence>
<evidence type="ECO:0000256" key="13">
    <source>
        <dbReference type="RuleBase" id="RU368119"/>
    </source>
</evidence>
<dbReference type="WBParaSite" id="DME_0000875201-mRNA-1">
    <property type="protein sequence ID" value="DME_0000875201-mRNA-1"/>
    <property type="gene ID" value="DME_0000875201"/>
</dbReference>
<gene>
    <name evidence="14" type="ORF">DME_LOCUS2643</name>
</gene>
<keyword evidence="8 13" id="KW-0735">Signal-anchor</keyword>
<keyword evidence="10 13" id="KW-0333">Golgi apparatus</keyword>
<dbReference type="GO" id="GO:0000139">
    <property type="term" value="C:Golgi membrane"/>
    <property type="evidence" value="ECO:0007669"/>
    <property type="project" value="UniProtKB-SubCell"/>
</dbReference>
<keyword evidence="5" id="KW-0808">Transferase</keyword>
<dbReference type="GO" id="GO:0030145">
    <property type="term" value="F:manganese ion binding"/>
    <property type="evidence" value="ECO:0007669"/>
    <property type="project" value="UniProtKB-UniRule"/>
</dbReference>
<dbReference type="EC" id="2.4.1.101" evidence="13"/>
<keyword evidence="6" id="KW-0812">Transmembrane</keyword>
<comment type="catalytic activity">
    <reaction evidence="13">
        <text>N(4)-(alpha-D-Man-(1-&gt;3)-[alpha-D-Man-(1-&gt;3)-[alpha-D-Man-(1-&gt;6)]-alpha-D-Man-(1-&gt;6)]-beta-D-Man-(1-&gt;4)-beta-D-GlcNAc-(1-&gt;4)-beta-D-GlcNAc)-L-asparaginyl-[protein] (N-glucan mannose isomer 5A1,2) + UDP-N-acetyl-alpha-D-glucosamine = N(4)-{beta-D-GlcNAc-(1-&gt;2)-alpha-D-Man-(1-&gt;3)-[alpha-D-Man-(1-&gt;3)-[alpha-D-Man-(1-&gt;6)]-alpha-D-Man-(1-&gt;6)]-beta-D-Man-(1-&gt;4)-beta-D-GlcNAc-(1-&gt;4)-beta-D-GlcNAc}-L-asparaginyl-[protein] + UDP + H(+)</text>
        <dbReference type="Rhea" id="RHEA:11456"/>
        <dbReference type="Rhea" id="RHEA-COMP:14367"/>
        <dbReference type="Rhea" id="RHEA-COMP:14368"/>
        <dbReference type="ChEBI" id="CHEBI:15378"/>
        <dbReference type="ChEBI" id="CHEBI:57705"/>
        <dbReference type="ChEBI" id="CHEBI:58223"/>
        <dbReference type="ChEBI" id="CHEBI:59087"/>
        <dbReference type="ChEBI" id="CHEBI:60625"/>
        <dbReference type="EC" id="2.4.1.101"/>
    </reaction>
</comment>
<comment type="function">
    <text evidence="13">Initiates complex N-linked carbohydrate formation. Essential for the conversion of high-mannose to hybrid and complex N-glycans.</text>
</comment>